<keyword evidence="2" id="KW-0255">Endonuclease</keyword>
<dbReference type="EMBL" id="LR796888">
    <property type="protein sequence ID" value="CAB4172811.1"/>
    <property type="molecule type" value="Genomic_DNA"/>
</dbReference>
<name>A0A6J5PTW6_9CAUD</name>
<gene>
    <name evidence="3" type="ORF">UFOVP1379_31</name>
    <name evidence="2" type="ORF">UFOVP942_6</name>
</gene>
<dbReference type="InterPro" id="IPR011335">
    <property type="entry name" value="Restrct_endonuc-II-like"/>
</dbReference>
<keyword evidence="2" id="KW-0378">Hydrolase</keyword>
<reference evidence="2" key="1">
    <citation type="submission" date="2020-05" db="EMBL/GenBank/DDBJ databases">
        <authorList>
            <person name="Chiriac C."/>
            <person name="Salcher M."/>
            <person name="Ghai R."/>
            <person name="Kavagutti S V."/>
        </authorList>
    </citation>
    <scope>NUCLEOTIDE SEQUENCE</scope>
</reference>
<evidence type="ECO:0000313" key="2">
    <source>
        <dbReference type="EMBL" id="CAB4172811.1"/>
    </source>
</evidence>
<proteinExistence type="predicted"/>
<protein>
    <submittedName>
        <fullName evidence="2">COG5377 Phage-related protein, predicted endonuclease</fullName>
    </submittedName>
</protein>
<dbReference type="InterPro" id="IPR017482">
    <property type="entry name" value="Lambda-type_endonuclease"/>
</dbReference>
<dbReference type="Pfam" id="PF09588">
    <property type="entry name" value="YqaJ"/>
    <property type="match status" value="1"/>
</dbReference>
<sequence>MTITDKQLAARDQGIGSSEVAAILGRDQYRTSWDVWAVKTGRAEPQAENSAMRIGTRLERALLDMAQDELGQKIVAPTSTFVRGILRANVDGMLERFQRGATIVEAKTTSASEGWGTPGTADVPERVFLQAQHQMLCADSPRVYVARLLASFGFQFALYQIDRNEDVCAEIDARCREWWDAHVIGDTAPAATASMETLARIRREAKKVDIDSTLINRERIARTVLERAEAEYDAAKIAVLTAMGDGDMATDGTWTVRYTQATRTSADMAEILKRWPEAKDLNKTSTFRRFDVRKIGATK</sequence>
<dbReference type="EMBL" id="LR797329">
    <property type="protein sequence ID" value="CAB4203320.1"/>
    <property type="molecule type" value="Genomic_DNA"/>
</dbReference>
<dbReference type="InterPro" id="IPR011604">
    <property type="entry name" value="PDDEXK-like_dom_sf"/>
</dbReference>
<dbReference type="SUPFAM" id="SSF52980">
    <property type="entry name" value="Restriction endonuclease-like"/>
    <property type="match status" value="1"/>
</dbReference>
<organism evidence="2">
    <name type="scientific">uncultured Caudovirales phage</name>
    <dbReference type="NCBI Taxonomy" id="2100421"/>
    <lineage>
        <taxon>Viruses</taxon>
        <taxon>Duplodnaviria</taxon>
        <taxon>Heunggongvirae</taxon>
        <taxon>Uroviricota</taxon>
        <taxon>Caudoviricetes</taxon>
        <taxon>Peduoviridae</taxon>
        <taxon>Maltschvirus</taxon>
        <taxon>Maltschvirus maltsch</taxon>
    </lineage>
</organism>
<dbReference type="Gene3D" id="3.90.320.10">
    <property type="match status" value="1"/>
</dbReference>
<feature type="domain" description="YqaJ viral recombinase" evidence="1">
    <location>
        <begin position="8"/>
        <end position="139"/>
    </location>
</feature>
<dbReference type="GO" id="GO:0004519">
    <property type="term" value="F:endonuclease activity"/>
    <property type="evidence" value="ECO:0007669"/>
    <property type="project" value="UniProtKB-KW"/>
</dbReference>
<keyword evidence="2" id="KW-0540">Nuclease</keyword>
<dbReference type="InterPro" id="IPR019080">
    <property type="entry name" value="YqaJ_viral_recombinase"/>
</dbReference>
<accession>A0A6J5PTW6</accession>
<dbReference type="NCBIfam" id="TIGR03033">
    <property type="entry name" value="phage_rel_nuc"/>
    <property type="match status" value="1"/>
</dbReference>
<evidence type="ECO:0000313" key="3">
    <source>
        <dbReference type="EMBL" id="CAB4203320.1"/>
    </source>
</evidence>
<evidence type="ECO:0000259" key="1">
    <source>
        <dbReference type="Pfam" id="PF09588"/>
    </source>
</evidence>